<dbReference type="OrthoDB" id="2341968at2759"/>
<dbReference type="Gene3D" id="1.10.150.50">
    <property type="entry name" value="Transcription Factor, Ets-1"/>
    <property type="match status" value="1"/>
</dbReference>
<organism evidence="1 2">
    <name type="scientific">Gigaspora margarita</name>
    <dbReference type="NCBI Taxonomy" id="4874"/>
    <lineage>
        <taxon>Eukaryota</taxon>
        <taxon>Fungi</taxon>
        <taxon>Fungi incertae sedis</taxon>
        <taxon>Mucoromycota</taxon>
        <taxon>Glomeromycotina</taxon>
        <taxon>Glomeromycetes</taxon>
        <taxon>Diversisporales</taxon>
        <taxon>Gigasporaceae</taxon>
        <taxon>Gigaspora</taxon>
    </lineage>
</organism>
<dbReference type="EMBL" id="WTPW01002973">
    <property type="protein sequence ID" value="KAF0358251.1"/>
    <property type="molecule type" value="Genomic_DNA"/>
</dbReference>
<accession>A0A8H3WYM8</accession>
<name>A0A8H3WYM8_GIGMA</name>
<keyword evidence="2" id="KW-1185">Reference proteome</keyword>
<proteinExistence type="predicted"/>
<sequence>MPVSTSSTTATRNEIPTLVDEIKKHDTGALISFLQEWDLGLDLYDKNIIRNVKITGRDFLDITKQDFQEYGIKGGPAIRLVKFAKECKEKKLKVFSIYRSLKEVLEKYDLASKGTEIIPIFTPQIHKIPEDNKHLEQYMADILWLKSYGTLVLTSLEFMCNEYVSTILHTTLRIAEDAMKKKFNMKPEYEIIGDEGCRWVDYTVKASKAPFSIEFTEDALVKNSEKYQTLCKGVKKVLGTIIGLLEDRACMKDKSERKRARIEKYYLKK</sequence>
<dbReference type="InterPro" id="IPR013761">
    <property type="entry name" value="SAM/pointed_sf"/>
</dbReference>
<dbReference type="AlphaFoldDB" id="A0A8H3WYM8"/>
<comment type="caution">
    <text evidence="1">The sequence shown here is derived from an EMBL/GenBank/DDBJ whole genome shotgun (WGS) entry which is preliminary data.</text>
</comment>
<evidence type="ECO:0000313" key="2">
    <source>
        <dbReference type="Proteomes" id="UP000439903"/>
    </source>
</evidence>
<evidence type="ECO:0000313" key="1">
    <source>
        <dbReference type="EMBL" id="KAF0358251.1"/>
    </source>
</evidence>
<reference evidence="1 2" key="1">
    <citation type="journal article" date="2019" name="Environ. Microbiol.">
        <title>At the nexus of three kingdoms: the genome of the mycorrhizal fungus Gigaspora margarita provides insights into plant, endobacterial and fungal interactions.</title>
        <authorList>
            <person name="Venice F."/>
            <person name="Ghignone S."/>
            <person name="Salvioli di Fossalunga A."/>
            <person name="Amselem J."/>
            <person name="Novero M."/>
            <person name="Xianan X."/>
            <person name="Sedzielewska Toro K."/>
            <person name="Morin E."/>
            <person name="Lipzen A."/>
            <person name="Grigoriev I.V."/>
            <person name="Henrissat B."/>
            <person name="Martin F.M."/>
            <person name="Bonfante P."/>
        </authorList>
    </citation>
    <scope>NUCLEOTIDE SEQUENCE [LARGE SCALE GENOMIC DNA]</scope>
    <source>
        <strain evidence="1 2">BEG34</strain>
    </source>
</reference>
<dbReference type="Proteomes" id="UP000439903">
    <property type="component" value="Unassembled WGS sequence"/>
</dbReference>
<evidence type="ECO:0008006" key="3">
    <source>
        <dbReference type="Google" id="ProtNLM"/>
    </source>
</evidence>
<protein>
    <recommendedName>
        <fullName evidence="3">SAM domain-containing protein</fullName>
    </recommendedName>
</protein>
<dbReference type="CDD" id="cd09487">
    <property type="entry name" value="SAM_superfamily"/>
    <property type="match status" value="1"/>
</dbReference>
<gene>
    <name evidence="1" type="ORF">F8M41_014464</name>
</gene>